<dbReference type="EMBL" id="CANTFL010000418">
    <property type="protein sequence ID" value="CAI5722387.1"/>
    <property type="molecule type" value="Genomic_DNA"/>
</dbReference>
<feature type="chain" id="PRO_5043908888" description="RxLR effector candidate protein" evidence="1">
    <location>
        <begin position="25"/>
        <end position="220"/>
    </location>
</feature>
<proteinExistence type="predicted"/>
<evidence type="ECO:0000313" key="2">
    <source>
        <dbReference type="EMBL" id="CAI5722387.1"/>
    </source>
</evidence>
<evidence type="ECO:0000256" key="1">
    <source>
        <dbReference type="SAM" id="SignalP"/>
    </source>
</evidence>
<feature type="signal peptide" evidence="1">
    <location>
        <begin position="1"/>
        <end position="24"/>
    </location>
</feature>
<protein>
    <recommendedName>
        <fullName evidence="4">RxLR effector candidate protein</fullName>
    </recommendedName>
</protein>
<keyword evidence="3" id="KW-1185">Reference proteome</keyword>
<name>A0AAV0TI79_HYABA</name>
<organism evidence="2 3">
    <name type="scientific">Hyaloperonospora brassicae</name>
    <name type="common">Brassica downy mildew</name>
    <name type="synonym">Peronospora brassicae</name>
    <dbReference type="NCBI Taxonomy" id="162125"/>
    <lineage>
        <taxon>Eukaryota</taxon>
        <taxon>Sar</taxon>
        <taxon>Stramenopiles</taxon>
        <taxon>Oomycota</taxon>
        <taxon>Peronosporomycetes</taxon>
        <taxon>Peronosporales</taxon>
        <taxon>Peronosporaceae</taxon>
        <taxon>Hyaloperonospora</taxon>
    </lineage>
</organism>
<evidence type="ECO:0008006" key="4">
    <source>
        <dbReference type="Google" id="ProtNLM"/>
    </source>
</evidence>
<keyword evidence="1" id="KW-0732">Signal</keyword>
<comment type="caution">
    <text evidence="2">The sequence shown here is derived from an EMBL/GenBank/DDBJ whole genome shotgun (WGS) entry which is preliminary data.</text>
</comment>
<reference evidence="2" key="1">
    <citation type="submission" date="2022-12" db="EMBL/GenBank/DDBJ databases">
        <authorList>
            <person name="Webb A."/>
        </authorList>
    </citation>
    <scope>NUCLEOTIDE SEQUENCE</scope>
    <source>
        <strain evidence="2">Hp1</strain>
    </source>
</reference>
<dbReference type="AlphaFoldDB" id="A0AAV0TI79"/>
<dbReference type="Proteomes" id="UP001162031">
    <property type="component" value="Unassembled WGS sequence"/>
</dbReference>
<evidence type="ECO:0000313" key="3">
    <source>
        <dbReference type="Proteomes" id="UP001162031"/>
    </source>
</evidence>
<gene>
    <name evidence="2" type="ORF">HBR001_LOCUS2857</name>
</gene>
<sequence length="220" mass="25753">MRSFYVCTLFLSGILLLSSDCASAARMDDSNDDMDWMDPIHELKAKLGHTGAKLREKWSKTKPARIMKHALKDLKDLPHEVKMYTIVHTLQAGKLDVRRIDAPGELLSKDFCRFVRHLHRNTEHSDPDAAVLFFFRTRLLENEVAILISRAKLFEENAVHMQKALFKQWFQRKLDVNGVKELFTKPYAWQWGDDVYVQDIVSSYRKYLHHRRRSTARHAG</sequence>
<accession>A0AAV0TI79</accession>